<comment type="caution">
    <text evidence="2">The sequence shown here is derived from an EMBL/GenBank/DDBJ whole genome shotgun (WGS) entry which is preliminary data.</text>
</comment>
<organism evidence="2 3">
    <name type="scientific">Chitinimonas viridis</name>
    <dbReference type="NCBI Taxonomy" id="664880"/>
    <lineage>
        <taxon>Bacteria</taxon>
        <taxon>Pseudomonadati</taxon>
        <taxon>Pseudomonadota</taxon>
        <taxon>Betaproteobacteria</taxon>
        <taxon>Neisseriales</taxon>
        <taxon>Chitinibacteraceae</taxon>
        <taxon>Chitinimonas</taxon>
    </lineage>
</organism>
<feature type="domain" description="HD-GYP" evidence="1">
    <location>
        <begin position="117"/>
        <end position="312"/>
    </location>
</feature>
<dbReference type="InterPro" id="IPR037522">
    <property type="entry name" value="HD_GYP_dom"/>
</dbReference>
<protein>
    <submittedName>
        <fullName evidence="2">HD domain-containing phosphohydrolase</fullName>
    </submittedName>
</protein>
<evidence type="ECO:0000313" key="2">
    <source>
        <dbReference type="EMBL" id="MDN3577441.1"/>
    </source>
</evidence>
<proteinExistence type="predicted"/>
<dbReference type="SUPFAM" id="SSF109604">
    <property type="entry name" value="HD-domain/PDEase-like"/>
    <property type="match status" value="1"/>
</dbReference>
<dbReference type="PANTHER" id="PTHR43155:SF2">
    <property type="entry name" value="CYCLIC DI-GMP PHOSPHODIESTERASE PA4108"/>
    <property type="match status" value="1"/>
</dbReference>
<dbReference type="RefSeq" id="WP_290332889.1">
    <property type="nucleotide sequence ID" value="NZ_JAUFPU010000009.1"/>
</dbReference>
<name>A0ABT8B762_9NEIS</name>
<dbReference type="Proteomes" id="UP001180081">
    <property type="component" value="Unassembled WGS sequence"/>
</dbReference>
<reference evidence="2" key="1">
    <citation type="journal article" date="2014" name="Int. J. Syst. Evol. Microbiol.">
        <title>Complete genome of a new Firmicutes species belonging to the dominant human colonic microbiota ('Ruminococcus bicirculans') reveals two chromosomes and a selective capacity to utilize plant glucans.</title>
        <authorList>
            <consortium name="NISC Comparative Sequencing Program"/>
            <person name="Wegmann U."/>
            <person name="Louis P."/>
            <person name="Goesmann A."/>
            <person name="Henrissat B."/>
            <person name="Duncan S.H."/>
            <person name="Flint H.J."/>
        </authorList>
    </citation>
    <scope>NUCLEOTIDE SEQUENCE</scope>
    <source>
        <strain evidence="2">CECT 7703</strain>
    </source>
</reference>
<keyword evidence="3" id="KW-1185">Reference proteome</keyword>
<evidence type="ECO:0000259" key="1">
    <source>
        <dbReference type="PROSITE" id="PS51832"/>
    </source>
</evidence>
<reference evidence="2" key="2">
    <citation type="submission" date="2023-06" db="EMBL/GenBank/DDBJ databases">
        <authorList>
            <person name="Lucena T."/>
            <person name="Sun Q."/>
        </authorList>
    </citation>
    <scope>NUCLEOTIDE SEQUENCE</scope>
    <source>
        <strain evidence="2">CECT 7703</strain>
    </source>
</reference>
<evidence type="ECO:0000313" key="3">
    <source>
        <dbReference type="Proteomes" id="UP001180081"/>
    </source>
</evidence>
<dbReference type="EMBL" id="JAUFPU010000009">
    <property type="protein sequence ID" value="MDN3577441.1"/>
    <property type="molecule type" value="Genomic_DNA"/>
</dbReference>
<dbReference type="PROSITE" id="PS51832">
    <property type="entry name" value="HD_GYP"/>
    <property type="match status" value="1"/>
</dbReference>
<dbReference type="Gene3D" id="1.10.3210.10">
    <property type="entry name" value="Hypothetical protein af1432"/>
    <property type="match status" value="1"/>
</dbReference>
<dbReference type="CDD" id="cd00077">
    <property type="entry name" value="HDc"/>
    <property type="match status" value="1"/>
</dbReference>
<dbReference type="InterPro" id="IPR003607">
    <property type="entry name" value="HD/PDEase_dom"/>
</dbReference>
<sequence>MSQSRVRHSDIEVGKALPWDVYDEKGTLLLRKGYLINSEGQVDRLVAVGVFADSNALRQSRIAQVEAEDSEPEASPAQEWLDLRKKMELLYENVDLTIQSGQFISRITEIARCVDSLCGAKPELAQAIISLRQDGRYSSRHLLDSATIARLAARDLKLTPAREFGLICAALTMNLGTTCFQDEIKAQSTPLTDEQKERLHKHPEEATTRLKSMGVNDPIWLRAVLEHHEHFDGTGYPNGTAGHELSPEGQILRLADIYCARITFREYRSAVPLTVALRGILLERGKTVDQTLAAQFIRAVGIFPPGLQLRLANGEKGVVVRPGSSPNHPLVVSLIGADGLPLSPPVQRDTHNPLYGVGETIDPATFNAYVDIDSIWG</sequence>
<gene>
    <name evidence="2" type="ORF">QWZ03_11750</name>
</gene>
<dbReference type="Pfam" id="PF13487">
    <property type="entry name" value="HD_5"/>
    <property type="match status" value="1"/>
</dbReference>
<accession>A0ABT8B762</accession>
<dbReference type="PANTHER" id="PTHR43155">
    <property type="entry name" value="CYCLIC DI-GMP PHOSPHODIESTERASE PA4108-RELATED"/>
    <property type="match status" value="1"/>
</dbReference>